<gene>
    <name evidence="7" type="ORF">BN7_5110</name>
</gene>
<dbReference type="EC" id="1.14.-.-" evidence="7"/>
<evidence type="ECO:0000259" key="6">
    <source>
        <dbReference type="Pfam" id="PF00296"/>
    </source>
</evidence>
<name>K0KWM1_WICCF</name>
<dbReference type="InterPro" id="IPR011251">
    <property type="entry name" value="Luciferase-like_dom"/>
</dbReference>
<proteinExistence type="inferred from homology"/>
<evidence type="ECO:0000313" key="8">
    <source>
        <dbReference type="Proteomes" id="UP000009328"/>
    </source>
</evidence>
<dbReference type="GO" id="GO:0016705">
    <property type="term" value="F:oxidoreductase activity, acting on paired donors, with incorporation or reduction of molecular oxygen"/>
    <property type="evidence" value="ECO:0007669"/>
    <property type="project" value="InterPro"/>
</dbReference>
<keyword evidence="2" id="KW-0288">FMN</keyword>
<dbReference type="InterPro" id="IPR051260">
    <property type="entry name" value="Diverse_substr_monoxygenases"/>
</dbReference>
<dbReference type="Gene3D" id="3.20.20.30">
    <property type="entry name" value="Luciferase-like domain"/>
    <property type="match status" value="1"/>
</dbReference>
<dbReference type="eggNOG" id="ENOG502QSR6">
    <property type="taxonomic scope" value="Eukaryota"/>
</dbReference>
<evidence type="ECO:0000256" key="3">
    <source>
        <dbReference type="ARBA" id="ARBA00023002"/>
    </source>
</evidence>
<evidence type="ECO:0000256" key="1">
    <source>
        <dbReference type="ARBA" id="ARBA00022630"/>
    </source>
</evidence>
<dbReference type="GO" id="GO:0004497">
    <property type="term" value="F:monooxygenase activity"/>
    <property type="evidence" value="ECO:0007669"/>
    <property type="project" value="UniProtKB-KW"/>
</dbReference>
<dbReference type="PIRSF" id="PIRSF000337">
    <property type="entry name" value="NTA_MOA"/>
    <property type="match status" value="1"/>
</dbReference>
<evidence type="ECO:0000313" key="7">
    <source>
        <dbReference type="EMBL" id="CCH45528.1"/>
    </source>
</evidence>
<dbReference type="Proteomes" id="UP000009328">
    <property type="component" value="Unassembled WGS sequence"/>
</dbReference>
<dbReference type="STRING" id="1206466.K0KWM1"/>
<accession>K0KWM1</accession>
<dbReference type="EMBL" id="CAIF01000198">
    <property type="protein sequence ID" value="CCH45528.1"/>
    <property type="molecule type" value="Genomic_DNA"/>
</dbReference>
<protein>
    <submittedName>
        <fullName evidence="7">Monooxygenase</fullName>
        <ecNumber evidence="7">1.14.-.-</ecNumber>
    </submittedName>
</protein>
<dbReference type="PANTHER" id="PTHR30011:SF16">
    <property type="entry name" value="C2H2 FINGER DOMAIN TRANSCRIPTION FACTOR (EUROFUNG)-RELATED"/>
    <property type="match status" value="1"/>
</dbReference>
<dbReference type="InterPro" id="IPR016215">
    <property type="entry name" value="NTA_MOA"/>
</dbReference>
<dbReference type="SUPFAM" id="SSF51679">
    <property type="entry name" value="Bacterial luciferase-like"/>
    <property type="match status" value="1"/>
</dbReference>
<keyword evidence="4 7" id="KW-0503">Monooxygenase</keyword>
<organism evidence="7 8">
    <name type="scientific">Wickerhamomyces ciferrii (strain ATCC 14091 / BCRC 22168 / CBS 111 / JCM 3599 / NBRC 0793 / NRRL Y-1031 F-60-10)</name>
    <name type="common">Yeast</name>
    <name type="synonym">Pichia ciferrii</name>
    <dbReference type="NCBI Taxonomy" id="1206466"/>
    <lineage>
        <taxon>Eukaryota</taxon>
        <taxon>Fungi</taxon>
        <taxon>Dikarya</taxon>
        <taxon>Ascomycota</taxon>
        <taxon>Saccharomycotina</taxon>
        <taxon>Saccharomycetes</taxon>
        <taxon>Phaffomycetales</taxon>
        <taxon>Wickerhamomycetaceae</taxon>
        <taxon>Wickerhamomyces</taxon>
    </lineage>
</organism>
<dbReference type="NCBIfam" id="TIGR03860">
    <property type="entry name" value="FMN_nitrolo"/>
    <property type="match status" value="1"/>
</dbReference>
<evidence type="ECO:0000256" key="4">
    <source>
        <dbReference type="ARBA" id="ARBA00023033"/>
    </source>
</evidence>
<keyword evidence="3 7" id="KW-0560">Oxidoreductase</keyword>
<evidence type="ECO:0000256" key="5">
    <source>
        <dbReference type="ARBA" id="ARBA00033748"/>
    </source>
</evidence>
<keyword evidence="1" id="KW-0285">Flavoprotein</keyword>
<dbReference type="Pfam" id="PF00296">
    <property type="entry name" value="Bac_luciferase"/>
    <property type="match status" value="1"/>
</dbReference>
<comment type="caution">
    <text evidence="7">The sequence shown here is derived from an EMBL/GenBank/DDBJ whole genome shotgun (WGS) entry which is preliminary data.</text>
</comment>
<dbReference type="InterPro" id="IPR036661">
    <property type="entry name" value="Luciferase-like_sf"/>
</dbReference>
<reference evidence="7 8" key="1">
    <citation type="journal article" date="2012" name="Eukaryot. Cell">
        <title>Draft genome sequence of Wickerhamomyces ciferrii NRRL Y-1031 F-60-10.</title>
        <authorList>
            <person name="Schneider J."/>
            <person name="Andrea H."/>
            <person name="Blom J."/>
            <person name="Jaenicke S."/>
            <person name="Ruckert C."/>
            <person name="Schorsch C."/>
            <person name="Szczepanowski R."/>
            <person name="Farwick M."/>
            <person name="Goesmann A."/>
            <person name="Puhler A."/>
            <person name="Schaffer S."/>
            <person name="Tauch A."/>
            <person name="Kohler T."/>
            <person name="Brinkrolf K."/>
        </authorList>
    </citation>
    <scope>NUCLEOTIDE SEQUENCE [LARGE SCALE GENOMIC DNA]</scope>
    <source>
        <strain evidence="8">ATCC 14091 / BCRC 22168 / CBS 111 / JCM 3599 / NBRC 0793 / NRRL Y-1031 F-60-10</strain>
    </source>
</reference>
<evidence type="ECO:0000256" key="2">
    <source>
        <dbReference type="ARBA" id="ARBA00022643"/>
    </source>
</evidence>
<dbReference type="HOGENOM" id="CLU_022256_0_0_1"/>
<keyword evidence="8" id="KW-1185">Reference proteome</keyword>
<dbReference type="PANTHER" id="PTHR30011">
    <property type="entry name" value="ALKANESULFONATE MONOOXYGENASE-RELATED"/>
    <property type="match status" value="1"/>
</dbReference>
<sequence>MTSNTKRPKHNNPKKWILNGFVMNTPGLQNPGLWSHPNDQGKNYKTIKYWTDLAKKLEDANFTSLFIADVLGPYDVFGGPGNFSSPAIGAGQLPVNDPSLIVPVMASVTKSIGFGITISTTYEHPYDLSRRLSTLDHLTEGRIAWNVVTSYLESAAKGHGLNEQIDKSIRYERANEYLEVIYKLLEGSWKDDAVILDTTRNIYADPTKIKSIHHKGKHFTIDGIHISEPSKQRTPVIFQAGLSNDGKKLAAKHAEGVFVSGISPESVRLNVDDIKKLAVEYDRDPDSIKFVFGVLIVVDETDAKAWSKFESYKQYANIEGALALIGGWMGLDLSPFPDDIDLRTVGGDVGKFFNKRSPNSPISKLEFALEVSVGGSPKIIGSYETVANELERYIDIGGVDGFNLKYSIVPGSFDDIIEWLLPELRKRGHFDSNYPVPEGTLRENLSRIEGNTHLPSDHPGYKFKW</sequence>
<feature type="domain" description="Luciferase-like" evidence="6">
    <location>
        <begin position="41"/>
        <end position="397"/>
    </location>
</feature>
<comment type="similarity">
    <text evidence="5">Belongs to the NtaA/SnaA/DszA monooxygenase family.</text>
</comment>
<dbReference type="InParanoid" id="K0KWM1"/>
<dbReference type="AlphaFoldDB" id="K0KWM1"/>